<dbReference type="RefSeq" id="WP_080652402.1">
    <property type="nucleotide sequence ID" value="NC_021721.1"/>
</dbReference>
<proteinExistence type="predicted"/>
<organism evidence="2 3">
    <name type="scientific">Lacticaseibacillus paracasei</name>
    <name type="common">Lactobacillus paracasei</name>
    <dbReference type="NCBI Taxonomy" id="1597"/>
    <lineage>
        <taxon>Bacteria</taxon>
        <taxon>Bacillati</taxon>
        <taxon>Bacillota</taxon>
        <taxon>Bacilli</taxon>
        <taxon>Lactobacillales</taxon>
        <taxon>Lactobacillaceae</taxon>
        <taxon>Lacticaseibacillus</taxon>
    </lineage>
</organism>
<protein>
    <submittedName>
        <fullName evidence="2">Transposase</fullName>
    </submittedName>
</protein>
<dbReference type="InterPro" id="IPR012337">
    <property type="entry name" value="RNaseH-like_sf"/>
</dbReference>
<dbReference type="EMBL" id="CP050500">
    <property type="protein sequence ID" value="QOP54401.1"/>
    <property type="molecule type" value="Genomic_DNA"/>
</dbReference>
<dbReference type="InterPro" id="IPR025668">
    <property type="entry name" value="Tnp_DDE_dom"/>
</dbReference>
<name>A0ABD7BQC5_LACPA</name>
<feature type="domain" description="Transposase DDE" evidence="1">
    <location>
        <begin position="2"/>
        <end position="243"/>
    </location>
</feature>
<evidence type="ECO:0000313" key="3">
    <source>
        <dbReference type="Proteomes" id="UP000593972"/>
    </source>
</evidence>
<sequence>MVRPGNVYTGKDADQFVQATFDRLQALPDCTDVIIRGDSGFATPAFYEACDERDFYFVVRLKANPRLGHLAEAEVDDEPLDFNETKVVYRTLAYQPATWAQAYRVIVRSIHKAGEVVAWTHTFLVTNMVKSDPAVLFKAYQGRGTVENNIKELKTGFGFDKTDSFSFIRNSARALISGAAYNLIQLFKQLLIPEDRGITMDSLRFSLFHIAGKVTCHAHQIVIRLASNHVIATGFGICLRRFKNCGYSQKQLNNYQPSGKSCLVYLAWFKVVQVPLLGRITKLNLIFSRNCWVNDNL</sequence>
<evidence type="ECO:0000313" key="2">
    <source>
        <dbReference type="EMBL" id="QOP54401.1"/>
    </source>
</evidence>
<dbReference type="SUPFAM" id="SSF53098">
    <property type="entry name" value="Ribonuclease H-like"/>
    <property type="match status" value="1"/>
</dbReference>
<dbReference type="Proteomes" id="UP000593972">
    <property type="component" value="Chromosome"/>
</dbReference>
<dbReference type="Pfam" id="PF13701">
    <property type="entry name" value="DDE_Tnp_1_4"/>
    <property type="match status" value="1"/>
</dbReference>
<dbReference type="AlphaFoldDB" id="A0ABD7BQC5"/>
<reference evidence="2 3" key="1">
    <citation type="submission" date="2020-03" db="EMBL/GenBank/DDBJ databases">
        <title>Complete genome sequence of Lactobacillus paracasei strain NFFJ04, isolated from animal feed.</title>
        <authorList>
            <person name="Jung J.Y."/>
        </authorList>
    </citation>
    <scope>NUCLEOTIDE SEQUENCE [LARGE SCALE GENOMIC DNA]</scope>
    <source>
        <strain evidence="2 3">NFFJ04</strain>
    </source>
</reference>
<gene>
    <name evidence="2" type="ORF">HCJ88_00540</name>
</gene>
<evidence type="ECO:0000259" key="1">
    <source>
        <dbReference type="Pfam" id="PF13701"/>
    </source>
</evidence>
<accession>A0ABD7BQC5</accession>